<keyword evidence="2" id="KW-1185">Reference proteome</keyword>
<sequence length="109" mass="12070">MVPKGARPYTSSFISGHGESRVSCKPGDKGTLWWGAARTAPAVPGLRTQFWEGISLRPAWVLNFTSDHGNVHTARLLWASLSAHDVLHYKYVTCQVHSDLLSLSLLPNW</sequence>
<dbReference type="EMBL" id="JACVVK020000136">
    <property type="protein sequence ID" value="KAK7489579.1"/>
    <property type="molecule type" value="Genomic_DNA"/>
</dbReference>
<gene>
    <name evidence="1" type="ORF">BaRGS_00019213</name>
</gene>
<name>A0ABD0KRP9_9CAEN</name>
<dbReference type="AlphaFoldDB" id="A0ABD0KRP9"/>
<proteinExistence type="predicted"/>
<dbReference type="Proteomes" id="UP001519460">
    <property type="component" value="Unassembled WGS sequence"/>
</dbReference>
<accession>A0ABD0KRP9</accession>
<comment type="caution">
    <text evidence="1">The sequence shown here is derived from an EMBL/GenBank/DDBJ whole genome shotgun (WGS) entry which is preliminary data.</text>
</comment>
<evidence type="ECO:0000313" key="1">
    <source>
        <dbReference type="EMBL" id="KAK7489579.1"/>
    </source>
</evidence>
<protein>
    <submittedName>
        <fullName evidence="1">Uncharacterized protein</fullName>
    </submittedName>
</protein>
<organism evidence="1 2">
    <name type="scientific">Batillaria attramentaria</name>
    <dbReference type="NCBI Taxonomy" id="370345"/>
    <lineage>
        <taxon>Eukaryota</taxon>
        <taxon>Metazoa</taxon>
        <taxon>Spiralia</taxon>
        <taxon>Lophotrochozoa</taxon>
        <taxon>Mollusca</taxon>
        <taxon>Gastropoda</taxon>
        <taxon>Caenogastropoda</taxon>
        <taxon>Sorbeoconcha</taxon>
        <taxon>Cerithioidea</taxon>
        <taxon>Batillariidae</taxon>
        <taxon>Batillaria</taxon>
    </lineage>
</organism>
<reference evidence="1 2" key="1">
    <citation type="journal article" date="2023" name="Sci. Data">
        <title>Genome assembly of the Korean intertidal mud-creeper Batillaria attramentaria.</title>
        <authorList>
            <person name="Patra A.K."/>
            <person name="Ho P.T."/>
            <person name="Jun S."/>
            <person name="Lee S.J."/>
            <person name="Kim Y."/>
            <person name="Won Y.J."/>
        </authorList>
    </citation>
    <scope>NUCLEOTIDE SEQUENCE [LARGE SCALE GENOMIC DNA]</scope>
    <source>
        <strain evidence="1">Wonlab-2016</strain>
    </source>
</reference>
<evidence type="ECO:0000313" key="2">
    <source>
        <dbReference type="Proteomes" id="UP001519460"/>
    </source>
</evidence>